<dbReference type="PANTHER" id="PTHR39153">
    <property type="entry name" value="AGR244WP"/>
    <property type="match status" value="1"/>
</dbReference>
<organism evidence="2 3">
    <name type="scientific">Apiospora marii</name>
    <dbReference type="NCBI Taxonomy" id="335849"/>
    <lineage>
        <taxon>Eukaryota</taxon>
        <taxon>Fungi</taxon>
        <taxon>Dikarya</taxon>
        <taxon>Ascomycota</taxon>
        <taxon>Pezizomycotina</taxon>
        <taxon>Sordariomycetes</taxon>
        <taxon>Xylariomycetidae</taxon>
        <taxon>Amphisphaeriales</taxon>
        <taxon>Apiosporaceae</taxon>
        <taxon>Apiospora</taxon>
    </lineage>
</organism>
<evidence type="ECO:0008006" key="4">
    <source>
        <dbReference type="Google" id="ProtNLM"/>
    </source>
</evidence>
<evidence type="ECO:0000256" key="1">
    <source>
        <dbReference type="SAM" id="MobiDB-lite"/>
    </source>
</evidence>
<feature type="compositionally biased region" description="Basic and acidic residues" evidence="1">
    <location>
        <begin position="119"/>
        <end position="130"/>
    </location>
</feature>
<name>A0ABR1R4R2_9PEZI</name>
<dbReference type="InterPro" id="IPR038882">
    <property type="entry name" value="Rcf3"/>
</dbReference>
<proteinExistence type="predicted"/>
<sequence>MKPHDALNATDVHEAQWEATRGAVIGATKWGAASAILGAAAYAFSPIYRGLTIQFKVYIQMSGMILGSMIEADSHMRQYEYRLRMQRQIARDRAKWEALEREFAEDEGGPAPPPRPRHLREAEEELQRRK</sequence>
<reference evidence="2 3" key="1">
    <citation type="submission" date="2023-01" db="EMBL/GenBank/DDBJ databases">
        <title>Analysis of 21 Apiospora genomes using comparative genomics revels a genus with tremendous synthesis potential of carbohydrate active enzymes and secondary metabolites.</title>
        <authorList>
            <person name="Sorensen T."/>
        </authorList>
    </citation>
    <scope>NUCLEOTIDE SEQUENCE [LARGE SCALE GENOMIC DNA]</scope>
    <source>
        <strain evidence="2 3">CBS 20057</strain>
    </source>
</reference>
<evidence type="ECO:0000313" key="2">
    <source>
        <dbReference type="EMBL" id="KAK7999191.1"/>
    </source>
</evidence>
<evidence type="ECO:0000313" key="3">
    <source>
        <dbReference type="Proteomes" id="UP001396898"/>
    </source>
</evidence>
<feature type="region of interest" description="Disordered" evidence="1">
    <location>
        <begin position="100"/>
        <end position="130"/>
    </location>
</feature>
<protein>
    <recommendedName>
        <fullName evidence="4">Imidazoleglycerol-phosphate dehydratase</fullName>
    </recommendedName>
</protein>
<dbReference type="EMBL" id="JAQQWI010000019">
    <property type="protein sequence ID" value="KAK7999191.1"/>
    <property type="molecule type" value="Genomic_DNA"/>
</dbReference>
<accession>A0ABR1R4R2</accession>
<comment type="caution">
    <text evidence="2">The sequence shown here is derived from an EMBL/GenBank/DDBJ whole genome shotgun (WGS) entry which is preliminary data.</text>
</comment>
<keyword evidence="3" id="KW-1185">Reference proteome</keyword>
<dbReference type="PANTHER" id="PTHR39153:SF1">
    <property type="entry name" value="AGR244WP"/>
    <property type="match status" value="1"/>
</dbReference>
<dbReference type="Proteomes" id="UP001396898">
    <property type="component" value="Unassembled WGS sequence"/>
</dbReference>
<gene>
    <name evidence="2" type="ORF">PG991_014866</name>
</gene>